<keyword evidence="8" id="KW-1133">Transmembrane helix</keyword>
<evidence type="ECO:0000313" key="11">
    <source>
        <dbReference type="EMBL" id="KAF3698305.1"/>
    </source>
</evidence>
<dbReference type="EMBL" id="CM015724">
    <property type="protein sequence ID" value="KAF3698305.1"/>
    <property type="molecule type" value="Genomic_DNA"/>
</dbReference>
<feature type="domain" description="Ig-like" evidence="10">
    <location>
        <begin position="134"/>
        <end position="247"/>
    </location>
</feature>
<evidence type="ECO:0000256" key="4">
    <source>
        <dbReference type="ARBA" id="ARBA00023157"/>
    </source>
</evidence>
<dbReference type="GO" id="GO:0050863">
    <property type="term" value="P:regulation of T cell activation"/>
    <property type="evidence" value="ECO:0007669"/>
    <property type="project" value="UniProtKB-ARBA"/>
</dbReference>
<gene>
    <name evidence="11" type="ORF">EXN66_Car013986</name>
</gene>
<keyword evidence="11" id="KW-0675">Receptor</keyword>
<evidence type="ECO:0000256" key="3">
    <source>
        <dbReference type="ARBA" id="ARBA00023136"/>
    </source>
</evidence>
<evidence type="ECO:0000256" key="7">
    <source>
        <dbReference type="SAM" id="MobiDB-lite"/>
    </source>
</evidence>
<dbReference type="PROSITE" id="PS50835">
    <property type="entry name" value="IG_LIKE"/>
    <property type="match status" value="2"/>
</dbReference>
<dbReference type="AlphaFoldDB" id="A0A6G1Q6X7"/>
<dbReference type="InterPro" id="IPR013783">
    <property type="entry name" value="Ig-like_fold"/>
</dbReference>
<organism evidence="11 12">
    <name type="scientific">Channa argus</name>
    <name type="common">Northern snakehead</name>
    <name type="synonym">Ophicephalus argus</name>
    <dbReference type="NCBI Taxonomy" id="215402"/>
    <lineage>
        <taxon>Eukaryota</taxon>
        <taxon>Metazoa</taxon>
        <taxon>Chordata</taxon>
        <taxon>Craniata</taxon>
        <taxon>Vertebrata</taxon>
        <taxon>Euteleostomi</taxon>
        <taxon>Actinopterygii</taxon>
        <taxon>Neopterygii</taxon>
        <taxon>Teleostei</taxon>
        <taxon>Neoteleostei</taxon>
        <taxon>Acanthomorphata</taxon>
        <taxon>Anabantaria</taxon>
        <taxon>Anabantiformes</taxon>
        <taxon>Channoidei</taxon>
        <taxon>Channidae</taxon>
        <taxon>Channa</taxon>
    </lineage>
</organism>
<evidence type="ECO:0000256" key="9">
    <source>
        <dbReference type="SAM" id="SignalP"/>
    </source>
</evidence>
<feature type="domain" description="Ig-like" evidence="10">
    <location>
        <begin position="20"/>
        <end position="131"/>
    </location>
</feature>
<dbReference type="PANTHER" id="PTHR24100:SF151">
    <property type="entry name" value="ICOS LIGAND"/>
    <property type="match status" value="1"/>
</dbReference>
<dbReference type="InterPro" id="IPR013106">
    <property type="entry name" value="Ig_V-set"/>
</dbReference>
<keyword evidence="12" id="KW-1185">Reference proteome</keyword>
<evidence type="ECO:0000259" key="10">
    <source>
        <dbReference type="PROSITE" id="PS50835"/>
    </source>
</evidence>
<dbReference type="FunFam" id="2.60.40.10:FF:000142">
    <property type="entry name" value="V-set domain-containing T-cell activation inhibitor 1"/>
    <property type="match status" value="1"/>
</dbReference>
<feature type="signal peptide" evidence="9">
    <location>
        <begin position="1"/>
        <end position="23"/>
    </location>
</feature>
<keyword evidence="6" id="KW-0393">Immunoglobulin domain</keyword>
<keyword evidence="5" id="KW-0325">Glycoprotein</keyword>
<evidence type="ECO:0000256" key="5">
    <source>
        <dbReference type="ARBA" id="ARBA00023180"/>
    </source>
</evidence>
<dbReference type="InterPro" id="IPR036179">
    <property type="entry name" value="Ig-like_dom_sf"/>
</dbReference>
<dbReference type="SMART" id="SM00409">
    <property type="entry name" value="IG"/>
    <property type="match status" value="2"/>
</dbReference>
<name>A0A6G1Q6X7_CHAAH</name>
<dbReference type="GO" id="GO:0050852">
    <property type="term" value="P:T cell receptor signaling pathway"/>
    <property type="evidence" value="ECO:0007669"/>
    <property type="project" value="TreeGrafter"/>
</dbReference>
<feature type="region of interest" description="Disordered" evidence="7">
    <location>
        <begin position="295"/>
        <end position="314"/>
    </location>
</feature>
<feature type="transmembrane region" description="Helical" evidence="8">
    <location>
        <begin position="270"/>
        <end position="291"/>
    </location>
</feature>
<dbReference type="PANTHER" id="PTHR24100">
    <property type="entry name" value="BUTYROPHILIN"/>
    <property type="match status" value="1"/>
</dbReference>
<dbReference type="GO" id="GO:0005102">
    <property type="term" value="F:signaling receptor binding"/>
    <property type="evidence" value="ECO:0007669"/>
    <property type="project" value="TreeGrafter"/>
</dbReference>
<dbReference type="GO" id="GO:0001817">
    <property type="term" value="P:regulation of cytokine production"/>
    <property type="evidence" value="ECO:0007669"/>
    <property type="project" value="TreeGrafter"/>
</dbReference>
<dbReference type="GO" id="GO:0009897">
    <property type="term" value="C:external side of plasma membrane"/>
    <property type="evidence" value="ECO:0007669"/>
    <property type="project" value="TreeGrafter"/>
</dbReference>
<sequence length="314" mass="35071">MAAVTSASVLSTLLLLCISPVFVFVVQNITARPGENVSLPCSAHKNSPILVIEWRRHFQNISDVVSVYRDGQSDPDVEHPSYINRVELKDKQIKDGDVSLILKNLEIQDTGTYECRVIQGETDQGKRTETNCIINLMVFQPVQNITARPGENVSLSCSVHKNSPILVIEWRRRFQNISDVVSVYRDGQSDPEQQHPFYIDGVEQKDKQMKDGDVSLILKNLEIQDTGTYECRVIQGETDQGKRTETNCIINLMVFQPGDDKRGGDKDGNVGLKVGLSVVALLVGVVGVVMYRKRKGPKEETSYKAPADKDTDHQ</sequence>
<comment type="subcellular location">
    <subcellularLocation>
        <location evidence="1">Membrane</location>
    </subcellularLocation>
</comment>
<evidence type="ECO:0000256" key="8">
    <source>
        <dbReference type="SAM" id="Phobius"/>
    </source>
</evidence>
<dbReference type="InterPro" id="IPR003598">
    <property type="entry name" value="Ig_sub2"/>
</dbReference>
<dbReference type="SUPFAM" id="SSF48726">
    <property type="entry name" value="Immunoglobulin"/>
    <property type="match status" value="2"/>
</dbReference>
<evidence type="ECO:0000256" key="6">
    <source>
        <dbReference type="ARBA" id="ARBA00023319"/>
    </source>
</evidence>
<reference evidence="11 12" key="1">
    <citation type="submission" date="2019-02" db="EMBL/GenBank/DDBJ databases">
        <title>Opniocepnalus argus genome.</title>
        <authorList>
            <person name="Zhou C."/>
            <person name="Xiao S."/>
        </authorList>
    </citation>
    <scope>NUCLEOTIDE SEQUENCE [LARGE SCALE GENOMIC DNA]</scope>
    <source>
        <strain evidence="11">OARG1902GOOAL</strain>
        <tissue evidence="11">Muscle</tissue>
    </source>
</reference>
<dbReference type="Gene3D" id="2.60.40.10">
    <property type="entry name" value="Immunoglobulins"/>
    <property type="match status" value="2"/>
</dbReference>
<keyword evidence="2 9" id="KW-0732">Signal</keyword>
<dbReference type="GO" id="GO:1903037">
    <property type="term" value="P:regulation of leukocyte cell-cell adhesion"/>
    <property type="evidence" value="ECO:0007669"/>
    <property type="project" value="UniProtKB-ARBA"/>
</dbReference>
<feature type="compositionally biased region" description="Basic and acidic residues" evidence="7">
    <location>
        <begin position="297"/>
        <end position="314"/>
    </location>
</feature>
<keyword evidence="3 8" id="KW-0472">Membrane</keyword>
<reference evidence="12" key="2">
    <citation type="submission" date="2019-02" db="EMBL/GenBank/DDBJ databases">
        <title>Opniocepnalus argus Var Kimnra genome.</title>
        <authorList>
            <person name="Zhou C."/>
            <person name="Xiao S."/>
        </authorList>
    </citation>
    <scope>NUCLEOTIDE SEQUENCE [LARGE SCALE GENOMIC DNA]</scope>
</reference>
<keyword evidence="8" id="KW-0812">Transmembrane</keyword>
<evidence type="ECO:0000313" key="12">
    <source>
        <dbReference type="Proteomes" id="UP000503349"/>
    </source>
</evidence>
<keyword evidence="4" id="KW-1015">Disulfide bond</keyword>
<evidence type="ECO:0000256" key="2">
    <source>
        <dbReference type="ARBA" id="ARBA00022729"/>
    </source>
</evidence>
<dbReference type="InterPro" id="IPR007110">
    <property type="entry name" value="Ig-like_dom"/>
</dbReference>
<dbReference type="Proteomes" id="UP000503349">
    <property type="component" value="Chromosome 13"/>
</dbReference>
<evidence type="ECO:0000256" key="1">
    <source>
        <dbReference type="ARBA" id="ARBA00004370"/>
    </source>
</evidence>
<dbReference type="SMART" id="SM00408">
    <property type="entry name" value="IGc2"/>
    <property type="match status" value="2"/>
</dbReference>
<dbReference type="InterPro" id="IPR050504">
    <property type="entry name" value="IgSF_BTN/MOG"/>
</dbReference>
<feature type="chain" id="PRO_5026059799" evidence="9">
    <location>
        <begin position="24"/>
        <end position="314"/>
    </location>
</feature>
<protein>
    <submittedName>
        <fullName evidence="11">Coxsackievirus and adenovirus receptor-like protein</fullName>
    </submittedName>
</protein>
<proteinExistence type="predicted"/>
<dbReference type="SMART" id="SM00406">
    <property type="entry name" value="IGv"/>
    <property type="match status" value="2"/>
</dbReference>
<dbReference type="Pfam" id="PF07686">
    <property type="entry name" value="V-set"/>
    <property type="match status" value="2"/>
</dbReference>
<accession>A0A6G1Q6X7</accession>
<dbReference type="InterPro" id="IPR003599">
    <property type="entry name" value="Ig_sub"/>
</dbReference>